<feature type="transmembrane region" description="Helical" evidence="1">
    <location>
        <begin position="38"/>
        <end position="57"/>
    </location>
</feature>
<protein>
    <submittedName>
        <fullName evidence="2">Unannotated protein</fullName>
    </submittedName>
</protein>
<keyword evidence="1" id="KW-0812">Transmembrane</keyword>
<feature type="transmembrane region" description="Helical" evidence="1">
    <location>
        <begin position="12"/>
        <end position="32"/>
    </location>
</feature>
<proteinExistence type="predicted"/>
<sequence length="62" mass="6443">MASPEAKFAPVGALRGGLALIVLGALLAWAPADSIPDWAWLTSLFIGVLLVAVALGIRTLRM</sequence>
<dbReference type="EMBL" id="CAFBMW010000074">
    <property type="protein sequence ID" value="CAB4967362.1"/>
    <property type="molecule type" value="Genomic_DNA"/>
</dbReference>
<keyword evidence="1" id="KW-0472">Membrane</keyword>
<dbReference type="AlphaFoldDB" id="A0A6J7LJL3"/>
<evidence type="ECO:0000313" key="2">
    <source>
        <dbReference type="EMBL" id="CAB4967362.1"/>
    </source>
</evidence>
<reference evidence="2" key="1">
    <citation type="submission" date="2020-05" db="EMBL/GenBank/DDBJ databases">
        <authorList>
            <person name="Chiriac C."/>
            <person name="Salcher M."/>
            <person name="Ghai R."/>
            <person name="Kavagutti S V."/>
        </authorList>
    </citation>
    <scope>NUCLEOTIDE SEQUENCE</scope>
</reference>
<name>A0A6J7LJL3_9ZZZZ</name>
<organism evidence="2">
    <name type="scientific">freshwater metagenome</name>
    <dbReference type="NCBI Taxonomy" id="449393"/>
    <lineage>
        <taxon>unclassified sequences</taxon>
        <taxon>metagenomes</taxon>
        <taxon>ecological metagenomes</taxon>
    </lineage>
</organism>
<accession>A0A6J7LJL3</accession>
<keyword evidence="1" id="KW-1133">Transmembrane helix</keyword>
<evidence type="ECO:0000256" key="1">
    <source>
        <dbReference type="SAM" id="Phobius"/>
    </source>
</evidence>
<gene>
    <name evidence="2" type="ORF">UFOPK3662_04003</name>
</gene>